<evidence type="ECO:0000256" key="2">
    <source>
        <dbReference type="ARBA" id="ARBA00022490"/>
    </source>
</evidence>
<dbReference type="Pfam" id="PF06315">
    <property type="entry name" value="AceK_kinase"/>
    <property type="match status" value="1"/>
</dbReference>
<dbReference type="GO" id="GO:0004674">
    <property type="term" value="F:protein serine/threonine kinase activity"/>
    <property type="evidence" value="ECO:0007669"/>
    <property type="project" value="UniProtKB-KW"/>
</dbReference>
<comment type="caution">
    <text evidence="14">The sequence shown here is derived from an EMBL/GenBank/DDBJ whole genome shotgun (WGS) entry which is preliminary data.</text>
</comment>
<dbReference type="HAMAP" id="MF_00747">
    <property type="entry name" value="AceK"/>
    <property type="match status" value="1"/>
</dbReference>
<dbReference type="AlphaFoldDB" id="A0AAW8B316"/>
<dbReference type="GO" id="GO:0004721">
    <property type="term" value="F:phosphoprotein phosphatase activity"/>
    <property type="evidence" value="ECO:0007669"/>
    <property type="project" value="UniProtKB-KW"/>
</dbReference>
<dbReference type="GO" id="GO:0006097">
    <property type="term" value="P:glyoxylate cycle"/>
    <property type="evidence" value="ECO:0007669"/>
    <property type="project" value="UniProtKB-UniRule"/>
</dbReference>
<keyword evidence="4 11" id="KW-0816">Tricarboxylic acid cycle</keyword>
<name>A0AAW8B316_9GAMM</name>
<organism evidence="14 15">
    <name type="scientific">Porticoccus litoralis</name>
    <dbReference type="NCBI Taxonomy" id="434086"/>
    <lineage>
        <taxon>Bacteria</taxon>
        <taxon>Pseudomonadati</taxon>
        <taxon>Pseudomonadota</taxon>
        <taxon>Gammaproteobacteria</taxon>
        <taxon>Cellvibrionales</taxon>
        <taxon>Porticoccaceae</taxon>
        <taxon>Porticoccus</taxon>
    </lineage>
</organism>
<keyword evidence="5 11" id="KW-0808">Transferase</keyword>
<dbReference type="PIRSF" id="PIRSF000719">
    <property type="entry name" value="AceK"/>
    <property type="match status" value="1"/>
</dbReference>
<evidence type="ECO:0000259" key="12">
    <source>
        <dbReference type="Pfam" id="PF06315"/>
    </source>
</evidence>
<keyword evidence="15" id="KW-1185">Reference proteome</keyword>
<dbReference type="GO" id="GO:0006006">
    <property type="term" value="P:glucose metabolic process"/>
    <property type="evidence" value="ECO:0007669"/>
    <property type="project" value="InterPro"/>
</dbReference>
<keyword evidence="7 11" id="KW-0418">Kinase</keyword>
<keyword evidence="10 11" id="KW-0904">Protein phosphatase</keyword>
<evidence type="ECO:0000256" key="3">
    <source>
        <dbReference type="ARBA" id="ARBA00022527"/>
    </source>
</evidence>
<keyword evidence="9 11" id="KW-0067">ATP-binding</keyword>
<dbReference type="GO" id="GO:0006099">
    <property type="term" value="P:tricarboxylic acid cycle"/>
    <property type="evidence" value="ECO:0007669"/>
    <property type="project" value="UniProtKB-UniRule"/>
</dbReference>
<evidence type="ECO:0000259" key="13">
    <source>
        <dbReference type="Pfam" id="PF20423"/>
    </source>
</evidence>
<dbReference type="PANTHER" id="PTHR39559:SF1">
    <property type="entry name" value="ISOCITRATE DEHYDROGENASE KINASE_PHOSPHATASE"/>
    <property type="match status" value="1"/>
</dbReference>
<dbReference type="GO" id="GO:0005524">
    <property type="term" value="F:ATP binding"/>
    <property type="evidence" value="ECO:0007669"/>
    <property type="project" value="UniProtKB-UniRule"/>
</dbReference>
<evidence type="ECO:0000256" key="4">
    <source>
        <dbReference type="ARBA" id="ARBA00022532"/>
    </source>
</evidence>
<evidence type="ECO:0000256" key="7">
    <source>
        <dbReference type="ARBA" id="ARBA00022777"/>
    </source>
</evidence>
<reference evidence="14" key="1">
    <citation type="journal article" date="2010" name="Int. J. Syst. Evol. Microbiol.">
        <title>Porticoccus litoralis gen. nov., sp. nov., a gammaproteobacterium isolated from the Yellow Sea.</title>
        <authorList>
            <person name="Oh H.M."/>
            <person name="Kim H."/>
            <person name="Kim K.M."/>
            <person name="Min G.S."/>
            <person name="Cho J.C."/>
        </authorList>
    </citation>
    <scope>NUCLEOTIDE SEQUENCE</scope>
    <source>
        <strain evidence="14">DSM 25064</strain>
    </source>
</reference>
<dbReference type="NCBIfam" id="NF002804">
    <property type="entry name" value="PRK02946.1"/>
    <property type="match status" value="1"/>
</dbReference>
<keyword evidence="3 11" id="KW-0723">Serine/threonine-protein kinase</keyword>
<comment type="subcellular location">
    <subcellularLocation>
        <location evidence="11">Cytoplasm</location>
    </subcellularLocation>
</comment>
<evidence type="ECO:0000256" key="6">
    <source>
        <dbReference type="ARBA" id="ARBA00022741"/>
    </source>
</evidence>
<protein>
    <recommendedName>
        <fullName evidence="11">Isocitrate dehydrogenase kinase/phosphatase</fullName>
        <shortName evidence="11">IDH kinase/phosphatase</shortName>
        <shortName evidence="11">IDHK/P</shortName>
        <ecNumber evidence="11">2.7.11.5</ecNumber>
        <ecNumber evidence="11">3.1.3.-</ecNumber>
    </recommendedName>
</protein>
<accession>A0AAW8B316</accession>
<comment type="catalytic activity">
    <reaction evidence="11">
        <text>L-seryl-[isocitrate dehydrogenase] + ATP = O-phospho-L-seryl-[isocitrate dehydrogenase] + ADP + H(+)</text>
        <dbReference type="Rhea" id="RHEA:43540"/>
        <dbReference type="Rhea" id="RHEA-COMP:10605"/>
        <dbReference type="Rhea" id="RHEA-COMP:10606"/>
        <dbReference type="ChEBI" id="CHEBI:15378"/>
        <dbReference type="ChEBI" id="CHEBI:29999"/>
        <dbReference type="ChEBI" id="CHEBI:30616"/>
        <dbReference type="ChEBI" id="CHEBI:83421"/>
        <dbReference type="ChEBI" id="CHEBI:456216"/>
        <dbReference type="EC" id="2.7.11.5"/>
    </reaction>
</comment>
<evidence type="ECO:0000256" key="5">
    <source>
        <dbReference type="ARBA" id="ARBA00022679"/>
    </source>
</evidence>
<dbReference type="EC" id="3.1.3.-" evidence="11"/>
<feature type="domain" description="Isocitrate dehydrogenase kinase/phosphatase (AceK) kinase" evidence="12">
    <location>
        <begin position="320"/>
        <end position="574"/>
    </location>
</feature>
<evidence type="ECO:0000256" key="10">
    <source>
        <dbReference type="ARBA" id="ARBA00022912"/>
    </source>
</evidence>
<dbReference type="Pfam" id="PF20423">
    <property type="entry name" value="AceK_regulatory"/>
    <property type="match status" value="1"/>
</dbReference>
<dbReference type="InterPro" id="IPR010452">
    <property type="entry name" value="Isocitrate_DH_AceK"/>
</dbReference>
<dbReference type="GO" id="GO:0008772">
    <property type="term" value="F:[isocitrate dehydrogenase (NADP+)] kinase activity"/>
    <property type="evidence" value="ECO:0007669"/>
    <property type="project" value="UniProtKB-UniRule"/>
</dbReference>
<reference evidence="14" key="2">
    <citation type="submission" date="2023-08" db="EMBL/GenBank/DDBJ databases">
        <authorList>
            <person name="Luo J."/>
        </authorList>
    </citation>
    <scope>NUCLEOTIDE SEQUENCE</scope>
    <source>
        <strain evidence="14">DSM 25064</strain>
    </source>
</reference>
<evidence type="ECO:0000313" key="14">
    <source>
        <dbReference type="EMBL" id="MDP1520136.1"/>
    </source>
</evidence>
<gene>
    <name evidence="11 14" type="primary">aceK</name>
    <name evidence="14" type="ORF">Q8A57_04055</name>
</gene>
<evidence type="ECO:0000256" key="9">
    <source>
        <dbReference type="ARBA" id="ARBA00022840"/>
    </source>
</evidence>
<keyword evidence="2 11" id="KW-0963">Cytoplasm</keyword>
<keyword evidence="8 11" id="KW-0378">Hydrolase</keyword>
<dbReference type="Proteomes" id="UP001178354">
    <property type="component" value="Unassembled WGS sequence"/>
</dbReference>
<feature type="active site" evidence="11">
    <location>
        <position position="381"/>
    </location>
</feature>
<dbReference type="EC" id="2.7.11.5" evidence="11"/>
<keyword evidence="6 11" id="KW-0547">Nucleotide-binding</keyword>
<evidence type="ECO:0000256" key="11">
    <source>
        <dbReference type="HAMAP-Rule" id="MF_00747"/>
    </source>
</evidence>
<dbReference type="GO" id="GO:0016208">
    <property type="term" value="F:AMP binding"/>
    <property type="evidence" value="ECO:0007669"/>
    <property type="project" value="TreeGrafter"/>
</dbReference>
<feature type="domain" description="Isocitrate dehydrogenase kinase/phosphatase (AceK) regulatory" evidence="13">
    <location>
        <begin position="19"/>
        <end position="319"/>
    </location>
</feature>
<evidence type="ECO:0000256" key="8">
    <source>
        <dbReference type="ARBA" id="ARBA00022801"/>
    </source>
</evidence>
<evidence type="ECO:0000256" key="1">
    <source>
        <dbReference type="ARBA" id="ARBA00022435"/>
    </source>
</evidence>
<dbReference type="InterPro" id="IPR046854">
    <property type="entry name" value="AceK_regulatory"/>
</dbReference>
<comment type="function">
    <text evidence="11">Bifunctional enzyme which can phosphorylate or dephosphorylate isocitrate dehydrogenase (IDH) on a specific serine residue. This is a regulatory mechanism which enables bacteria to bypass the Krebs cycle via the glyoxylate shunt in response to the source of carbon. When bacteria are grown on glucose, IDH is fully active and unphosphorylated, but when grown on acetate or ethanol, the activity of IDH declines drastically concomitant with its phosphorylation.</text>
</comment>
<comment type="similarity">
    <text evidence="11">Belongs to the AceK family.</text>
</comment>
<feature type="binding site" evidence="11">
    <location>
        <position position="346"/>
    </location>
    <ligand>
        <name>ATP</name>
        <dbReference type="ChEBI" id="CHEBI:30616"/>
    </ligand>
</feature>
<dbReference type="InterPro" id="IPR046855">
    <property type="entry name" value="AceK_kinase"/>
</dbReference>
<dbReference type="RefSeq" id="WP_305169657.1">
    <property type="nucleotide sequence ID" value="NZ_JAUUUU010000001.1"/>
</dbReference>
<sequence length="583" mass="68131">MTCPDAIFFRNSTARRMSKTILNGFRSYFADYLNMTLGAKARFEKADWQAVQRANVERLELYKAKVRQVSELLATVTNKDITDLELWRQAKAVYTQLVFNFPNYEIAETFFNSVFGYINDHDKIDDDLIYVLSSQMASIPEAEYSIYVRYENNSDIAALIEQILLDAEFSTPWENLSRDVQAIAQEFNEQVAPHISSPLGELKFDILESVFYRSKAAYIIGRIVDGDRFFPIVLPVLNNEKGGLFVDTAILNREEMSVVFSFTRTYFMVDAPLPYLYLHFLKQLMPHKGDNEIYASIGFPKHAKTEFYREFVSHMRNSQDQFVIAPGIKGMVMSVFTLPSYDIVFKIIKDKFDPPKEVTHEIVRSKYTLVSRHDRIGRMADTQEFANFSFPLSRFSSELMEELQKVAPSLLHIEGDRLIIKHLYTERRMTPLNLFLHKASEEDTRGVMEEYGNAIKQLAAANIFPGDMLLKNFGVTRHKRVVFYDYDEICPLTDCNFRRIPEPQNEEQEMSLRPWYTVAANDVFPEEFRLFFSGNPGARKAFEEMHGDIYDVEFWWGLQEQIRNGKIVDVFPYRRRRRFDRNR</sequence>
<evidence type="ECO:0000313" key="15">
    <source>
        <dbReference type="Proteomes" id="UP001178354"/>
    </source>
</evidence>
<proteinExistence type="inferred from homology"/>
<dbReference type="GO" id="GO:0005737">
    <property type="term" value="C:cytoplasm"/>
    <property type="evidence" value="ECO:0007669"/>
    <property type="project" value="UniProtKB-SubCell"/>
</dbReference>
<dbReference type="EMBL" id="JAUUUU010000001">
    <property type="protein sequence ID" value="MDP1520136.1"/>
    <property type="molecule type" value="Genomic_DNA"/>
</dbReference>
<dbReference type="PANTHER" id="PTHR39559">
    <property type="match status" value="1"/>
</dbReference>
<feature type="binding site" evidence="11">
    <location>
        <begin position="325"/>
        <end position="331"/>
    </location>
    <ligand>
        <name>ATP</name>
        <dbReference type="ChEBI" id="CHEBI:30616"/>
    </ligand>
</feature>
<keyword evidence="1 11" id="KW-0329">Glyoxylate bypass</keyword>